<dbReference type="OrthoDB" id="848707at2759"/>
<evidence type="ECO:0000313" key="2">
    <source>
        <dbReference type="EMBL" id="KAB1204177.1"/>
    </source>
</evidence>
<organism evidence="2 3">
    <name type="scientific">Morella rubra</name>
    <name type="common">Chinese bayberry</name>
    <dbReference type="NCBI Taxonomy" id="262757"/>
    <lineage>
        <taxon>Eukaryota</taxon>
        <taxon>Viridiplantae</taxon>
        <taxon>Streptophyta</taxon>
        <taxon>Embryophyta</taxon>
        <taxon>Tracheophyta</taxon>
        <taxon>Spermatophyta</taxon>
        <taxon>Magnoliopsida</taxon>
        <taxon>eudicotyledons</taxon>
        <taxon>Gunneridae</taxon>
        <taxon>Pentapetalae</taxon>
        <taxon>rosids</taxon>
        <taxon>fabids</taxon>
        <taxon>Fagales</taxon>
        <taxon>Myricaceae</taxon>
        <taxon>Morella</taxon>
    </lineage>
</organism>
<dbReference type="EMBL" id="RXIC02000026">
    <property type="protein sequence ID" value="KAB1204177.1"/>
    <property type="molecule type" value="Genomic_DNA"/>
</dbReference>
<feature type="coiled-coil region" evidence="1">
    <location>
        <begin position="82"/>
        <end position="109"/>
    </location>
</feature>
<proteinExistence type="predicted"/>
<name>A0A6A1UWX5_9ROSI</name>
<keyword evidence="3" id="KW-1185">Reference proteome</keyword>
<dbReference type="AlphaFoldDB" id="A0A6A1UWX5"/>
<gene>
    <name evidence="2" type="ORF">CJ030_MR8G028258</name>
</gene>
<sequence length="248" mass="28506">MGNLLDRGRESNMMEIRLLLQRVYLFAPGFTNNNFRNRKTNEEEREKPKVSREYNQKTLCLMGFVQNDDDEWVKKAVATPFQEIQEEEAEEKEAEEKDLEEVEAVAEGRSDGDVLVTASPRTPTAGQSISSGSHETRLALLEALVSDLKDQVLLVHCDMWAGFDEIKSILASHTIDMEIITHAACSARHHHNNMITTYRKILWDWRQSSIIKMTKLTLTQDHMTDLVSRTTSYVTQTCDIFINKDRDL</sequence>
<dbReference type="Proteomes" id="UP000516437">
    <property type="component" value="Chromosome 8"/>
</dbReference>
<evidence type="ECO:0000256" key="1">
    <source>
        <dbReference type="SAM" id="Coils"/>
    </source>
</evidence>
<comment type="caution">
    <text evidence="2">The sequence shown here is derived from an EMBL/GenBank/DDBJ whole genome shotgun (WGS) entry which is preliminary data.</text>
</comment>
<evidence type="ECO:0000313" key="3">
    <source>
        <dbReference type="Proteomes" id="UP000516437"/>
    </source>
</evidence>
<accession>A0A6A1UWX5</accession>
<reference evidence="2 3" key="1">
    <citation type="journal article" date="2019" name="Plant Biotechnol. J.">
        <title>The red bayberry genome and genetic basis of sex determination.</title>
        <authorList>
            <person name="Jia H.M."/>
            <person name="Jia H.J."/>
            <person name="Cai Q.L."/>
            <person name="Wang Y."/>
            <person name="Zhao H.B."/>
            <person name="Yang W.F."/>
            <person name="Wang G.Y."/>
            <person name="Li Y.H."/>
            <person name="Zhan D.L."/>
            <person name="Shen Y.T."/>
            <person name="Niu Q.F."/>
            <person name="Chang L."/>
            <person name="Qiu J."/>
            <person name="Zhao L."/>
            <person name="Xie H.B."/>
            <person name="Fu W.Y."/>
            <person name="Jin J."/>
            <person name="Li X.W."/>
            <person name="Jiao Y."/>
            <person name="Zhou C.C."/>
            <person name="Tu T."/>
            <person name="Chai C.Y."/>
            <person name="Gao J.L."/>
            <person name="Fan L.J."/>
            <person name="van de Weg E."/>
            <person name="Wang J.Y."/>
            <person name="Gao Z.S."/>
        </authorList>
    </citation>
    <scope>NUCLEOTIDE SEQUENCE [LARGE SCALE GENOMIC DNA]</scope>
    <source>
        <tissue evidence="2">Leaves</tissue>
    </source>
</reference>
<protein>
    <submittedName>
        <fullName evidence="2">Uncharacterized protein</fullName>
    </submittedName>
</protein>
<keyword evidence="1" id="KW-0175">Coiled coil</keyword>